<reference evidence="2 3" key="1">
    <citation type="submission" date="2020-08" db="EMBL/GenBank/DDBJ databases">
        <authorList>
            <person name="Liu C."/>
            <person name="Sun Q."/>
        </authorList>
    </citation>
    <scope>NUCLEOTIDE SEQUENCE [LARGE SCALE GENOMIC DNA]</scope>
    <source>
        <strain evidence="2 3">N22</strain>
    </source>
</reference>
<name>A0A842JH15_9ACTN</name>
<dbReference type="AlphaFoldDB" id="A0A842JH15"/>
<accession>A0A842JH15</accession>
<dbReference type="Proteomes" id="UP000587396">
    <property type="component" value="Unassembled WGS sequence"/>
</dbReference>
<dbReference type="Pfam" id="PF21939">
    <property type="entry name" value="Gp10_C"/>
    <property type="match status" value="1"/>
</dbReference>
<feature type="domain" description="Baseplate structural protein Gp10 C-terminal" evidence="1">
    <location>
        <begin position="83"/>
        <end position="199"/>
    </location>
</feature>
<organism evidence="2 3">
    <name type="scientific">Gordonibacter massiliensis</name>
    <name type="common">ex Traore et al. 2017</name>
    <dbReference type="NCBI Taxonomy" id="1841863"/>
    <lineage>
        <taxon>Bacteria</taxon>
        <taxon>Bacillati</taxon>
        <taxon>Actinomycetota</taxon>
        <taxon>Coriobacteriia</taxon>
        <taxon>Eggerthellales</taxon>
        <taxon>Eggerthellaceae</taxon>
        <taxon>Gordonibacter</taxon>
    </lineage>
</organism>
<proteinExistence type="predicted"/>
<comment type="caution">
    <text evidence="2">The sequence shown here is derived from an EMBL/GenBank/DDBJ whole genome shotgun (WGS) entry which is preliminary data.</text>
</comment>
<sequence>MDAYDIALLMANQNSSHPLKMRFGSVVDAEENMLQVVPDGQKAAACVVKCCHPSIGDRVVILVAETEWLAVSVIGGDSALPRVGQLFITAIDEDPRDVWPGTEWNRLSDCSIFFSGNIGTAGNFIGENEHALSSEEMPTVIHFSGVNGDAAMTPGFGNYPVRIFQDYAENWTGHMNVAGGGRAHNNIQHSLVVNAWIRIS</sequence>
<dbReference type="InterPro" id="IPR053827">
    <property type="entry name" value="Gp10_C"/>
</dbReference>
<evidence type="ECO:0000259" key="1">
    <source>
        <dbReference type="Pfam" id="PF21939"/>
    </source>
</evidence>
<dbReference type="EMBL" id="JACMSE010000002">
    <property type="protein sequence ID" value="MBC2888559.1"/>
    <property type="molecule type" value="Genomic_DNA"/>
</dbReference>
<dbReference type="RefSeq" id="WP_185904525.1">
    <property type="nucleotide sequence ID" value="NZ_JACMSE010000002.1"/>
</dbReference>
<evidence type="ECO:0000313" key="3">
    <source>
        <dbReference type="Proteomes" id="UP000587396"/>
    </source>
</evidence>
<keyword evidence="3" id="KW-1185">Reference proteome</keyword>
<evidence type="ECO:0000313" key="2">
    <source>
        <dbReference type="EMBL" id="MBC2888559.1"/>
    </source>
</evidence>
<gene>
    <name evidence="2" type="ORF">H7313_04245</name>
</gene>
<protein>
    <recommendedName>
        <fullName evidence="1">Baseplate structural protein Gp10 C-terminal domain-containing protein</fullName>
    </recommendedName>
</protein>